<dbReference type="Gene3D" id="3.30.700.10">
    <property type="entry name" value="Glycoprotein, Type 4 Pilin"/>
    <property type="match status" value="1"/>
</dbReference>
<dbReference type="NCBIfam" id="TIGR02532">
    <property type="entry name" value="IV_pilin_GFxxxE"/>
    <property type="match status" value="1"/>
</dbReference>
<dbReference type="SUPFAM" id="SSF54523">
    <property type="entry name" value="Pili subunits"/>
    <property type="match status" value="1"/>
</dbReference>
<name>A0A4Y3I0U4_9VIBR</name>
<dbReference type="EMBL" id="BJLF01000020">
    <property type="protein sequence ID" value="GEA52482.1"/>
    <property type="molecule type" value="Genomic_DNA"/>
</dbReference>
<organism evidence="2 3">
    <name type="scientific">Vibrio inusitatus NBRC 102082</name>
    <dbReference type="NCBI Taxonomy" id="1219070"/>
    <lineage>
        <taxon>Bacteria</taxon>
        <taxon>Pseudomonadati</taxon>
        <taxon>Pseudomonadota</taxon>
        <taxon>Gammaproteobacteria</taxon>
        <taxon>Vibrionales</taxon>
        <taxon>Vibrionaceae</taxon>
        <taxon>Vibrio</taxon>
    </lineage>
</organism>
<dbReference type="RefSeq" id="WP_141346920.1">
    <property type="nucleotide sequence ID" value="NZ_BJLF01000020.1"/>
</dbReference>
<proteinExistence type="predicted"/>
<feature type="transmembrane region" description="Helical" evidence="1">
    <location>
        <begin position="12"/>
        <end position="31"/>
    </location>
</feature>
<evidence type="ECO:0000313" key="3">
    <source>
        <dbReference type="Proteomes" id="UP000318717"/>
    </source>
</evidence>
<dbReference type="OrthoDB" id="5918972at2"/>
<keyword evidence="1" id="KW-0812">Transmembrane</keyword>
<evidence type="ECO:0000256" key="1">
    <source>
        <dbReference type="SAM" id="Phobius"/>
    </source>
</evidence>
<dbReference type="Proteomes" id="UP000318717">
    <property type="component" value="Unassembled WGS sequence"/>
</dbReference>
<comment type="caution">
    <text evidence="2">The sequence shown here is derived from an EMBL/GenBank/DDBJ whole genome shotgun (WGS) entry which is preliminary data.</text>
</comment>
<keyword evidence="1" id="KW-0472">Membrane</keyword>
<gene>
    <name evidence="2" type="ORF">VIN01S_32860</name>
</gene>
<dbReference type="AlphaFoldDB" id="A0A4Y3I0U4"/>
<dbReference type="InterPro" id="IPR012902">
    <property type="entry name" value="N_methyl_site"/>
</dbReference>
<accession>A0A4Y3I0U4</accession>
<evidence type="ECO:0000313" key="2">
    <source>
        <dbReference type="EMBL" id="GEA52482.1"/>
    </source>
</evidence>
<reference evidence="2 3" key="1">
    <citation type="submission" date="2019-06" db="EMBL/GenBank/DDBJ databases">
        <title>Whole genome shotgun sequence of Vibrio inusitatus NBRC 102082.</title>
        <authorList>
            <person name="Hosoyama A."/>
            <person name="Uohara A."/>
            <person name="Ohji S."/>
            <person name="Ichikawa N."/>
        </authorList>
    </citation>
    <scope>NUCLEOTIDE SEQUENCE [LARGE SCALE GENOMIC DNA]</scope>
    <source>
        <strain evidence="2 3">NBRC 102082</strain>
    </source>
</reference>
<keyword evidence="1" id="KW-1133">Transmembrane helix</keyword>
<sequence>MNHPRIKHHAGFTLVELIIVIIVVAIMALYASSKYIGVSQFSALAAQEQGIAVIRQLQLGRMQSNIEDVSSLHDRFRLVITGDCLGSQQACNSTTTEPFSHKVVIEEQNMVFNPPQSIDFDLLGNPVRCCLPSGCTGNDSCADPIRIHIASTTESELICINSQGYVYGCQ</sequence>
<dbReference type="Pfam" id="PF07963">
    <property type="entry name" value="N_methyl"/>
    <property type="match status" value="1"/>
</dbReference>
<dbReference type="InterPro" id="IPR045584">
    <property type="entry name" value="Pilin-like"/>
</dbReference>
<keyword evidence="3" id="KW-1185">Reference proteome</keyword>
<protein>
    <submittedName>
        <fullName evidence="2">MSHA pilin protein MshC</fullName>
    </submittedName>
</protein>